<organism evidence="9 10">
    <name type="scientific">Nematostella vectensis</name>
    <name type="common">Starlet sea anemone</name>
    <dbReference type="NCBI Taxonomy" id="45351"/>
    <lineage>
        <taxon>Eukaryota</taxon>
        <taxon>Metazoa</taxon>
        <taxon>Cnidaria</taxon>
        <taxon>Anthozoa</taxon>
        <taxon>Hexacorallia</taxon>
        <taxon>Actiniaria</taxon>
        <taxon>Edwardsiidae</taxon>
        <taxon>Nematostella</taxon>
    </lineage>
</organism>
<comment type="function">
    <text evidence="8">Ligand for members of the frizzled family of seven transmembrane receptors.</text>
</comment>
<keyword evidence="7" id="KW-1015">Disulfide bond</keyword>
<keyword evidence="3 8" id="KW-0217">Developmental protein</keyword>
<dbReference type="eggNOG" id="KOG3913">
    <property type="taxonomic scope" value="Eukaryota"/>
</dbReference>
<name>A7T4J5_NEMVE</name>
<dbReference type="PhylomeDB" id="A7T4J5"/>
<keyword evidence="10" id="KW-1185">Reference proteome</keyword>
<evidence type="ECO:0000256" key="3">
    <source>
        <dbReference type="ARBA" id="ARBA00022473"/>
    </source>
</evidence>
<dbReference type="InParanoid" id="A7T4J5"/>
<dbReference type="Pfam" id="PF00110">
    <property type="entry name" value="wnt"/>
    <property type="match status" value="1"/>
</dbReference>
<proteinExistence type="inferred from homology"/>
<gene>
    <name evidence="9" type="ORF">NEMVEDRAFT_v1g8735</name>
</gene>
<keyword evidence="5" id="KW-0272">Extracellular matrix</keyword>
<evidence type="ECO:0000256" key="2">
    <source>
        <dbReference type="ARBA" id="ARBA00005683"/>
    </source>
</evidence>
<evidence type="ECO:0000256" key="1">
    <source>
        <dbReference type="ARBA" id="ARBA00004498"/>
    </source>
</evidence>
<evidence type="ECO:0000256" key="5">
    <source>
        <dbReference type="ARBA" id="ARBA00022530"/>
    </source>
</evidence>
<comment type="similarity">
    <text evidence="2 8">Belongs to the Wnt family.</text>
</comment>
<dbReference type="HOGENOM" id="CLU_2519047_0_0_1"/>
<dbReference type="PANTHER" id="PTHR12027">
    <property type="entry name" value="WNT RELATED"/>
    <property type="match status" value="1"/>
</dbReference>
<reference evidence="9 10" key="1">
    <citation type="journal article" date="2007" name="Science">
        <title>Sea anemone genome reveals ancestral eumetazoan gene repertoire and genomic organization.</title>
        <authorList>
            <person name="Putnam N.H."/>
            <person name="Srivastava M."/>
            <person name="Hellsten U."/>
            <person name="Dirks B."/>
            <person name="Chapman J."/>
            <person name="Salamov A."/>
            <person name="Terry A."/>
            <person name="Shapiro H."/>
            <person name="Lindquist E."/>
            <person name="Kapitonov V.V."/>
            <person name="Jurka J."/>
            <person name="Genikhovich G."/>
            <person name="Grigoriev I.V."/>
            <person name="Lucas S.M."/>
            <person name="Steele R.E."/>
            <person name="Finnerty J.R."/>
            <person name="Technau U."/>
            <person name="Martindale M.Q."/>
            <person name="Rokhsar D.S."/>
        </authorList>
    </citation>
    <scope>NUCLEOTIDE SEQUENCE [LARGE SCALE GENOMIC DNA]</scope>
    <source>
        <strain evidence="10">CH2 X CH6</strain>
    </source>
</reference>
<evidence type="ECO:0000256" key="6">
    <source>
        <dbReference type="ARBA" id="ARBA00022687"/>
    </source>
</evidence>
<dbReference type="PANTHER" id="PTHR12027:SF81">
    <property type="entry name" value="WNT INHIBITOR OF DORSAL PROTEIN"/>
    <property type="match status" value="1"/>
</dbReference>
<sequence>NRELAFAHSIRAAGVTYALTRDCNKGILSNCACVESSRNLVKDWSGCHDNVKFGDVLSRYFLNGLETGSRKKALINLRNNLQKRR</sequence>
<dbReference type="GO" id="GO:0005576">
    <property type="term" value="C:extracellular region"/>
    <property type="evidence" value="ECO:0007669"/>
    <property type="project" value="InterPro"/>
</dbReference>
<evidence type="ECO:0000313" key="9">
    <source>
        <dbReference type="EMBL" id="EDO29118.1"/>
    </source>
</evidence>
<dbReference type="AlphaFoldDB" id="A7T4J5"/>
<dbReference type="GO" id="GO:0016055">
    <property type="term" value="P:Wnt signaling pathway"/>
    <property type="evidence" value="ECO:0007669"/>
    <property type="project" value="UniProtKB-KW"/>
</dbReference>
<dbReference type="PRINTS" id="PR01349">
    <property type="entry name" value="WNTPROTEIN"/>
</dbReference>
<dbReference type="InterPro" id="IPR005817">
    <property type="entry name" value="Wnt"/>
</dbReference>
<evidence type="ECO:0000256" key="7">
    <source>
        <dbReference type="ARBA" id="ARBA00023157"/>
    </source>
</evidence>
<comment type="subcellular location">
    <subcellularLocation>
        <location evidence="1 8">Secreted</location>
        <location evidence="1 8">Extracellular space</location>
        <location evidence="1 8">Extracellular matrix</location>
    </subcellularLocation>
</comment>
<evidence type="ECO:0000256" key="8">
    <source>
        <dbReference type="RuleBase" id="RU003500"/>
    </source>
</evidence>
<dbReference type="EMBL" id="DS470884">
    <property type="protein sequence ID" value="EDO29118.1"/>
    <property type="molecule type" value="Genomic_DNA"/>
</dbReference>
<keyword evidence="4" id="KW-0964">Secreted</keyword>
<evidence type="ECO:0000256" key="4">
    <source>
        <dbReference type="ARBA" id="ARBA00022525"/>
    </source>
</evidence>
<dbReference type="Proteomes" id="UP000001593">
    <property type="component" value="Unassembled WGS sequence"/>
</dbReference>
<keyword evidence="6 8" id="KW-0879">Wnt signaling pathway</keyword>
<feature type="non-terminal residue" evidence="9">
    <location>
        <position position="85"/>
    </location>
</feature>
<feature type="non-terminal residue" evidence="9">
    <location>
        <position position="1"/>
    </location>
</feature>
<accession>A7T4J5</accession>
<protein>
    <recommendedName>
        <fullName evidence="8">Protein Wnt</fullName>
    </recommendedName>
</protein>
<dbReference type="GO" id="GO:0005102">
    <property type="term" value="F:signaling receptor binding"/>
    <property type="evidence" value="ECO:0007669"/>
    <property type="project" value="InterPro"/>
</dbReference>
<dbReference type="STRING" id="45351.A7T4J5"/>
<evidence type="ECO:0000313" key="10">
    <source>
        <dbReference type="Proteomes" id="UP000001593"/>
    </source>
</evidence>